<evidence type="ECO:0000259" key="13">
    <source>
        <dbReference type="SMART" id="SM00892"/>
    </source>
</evidence>
<dbReference type="InterPro" id="IPR044925">
    <property type="entry name" value="His-Me_finger_sf"/>
</dbReference>
<dbReference type="InterPro" id="IPR001604">
    <property type="entry name" value="Endo_G_ENPP1-like_dom"/>
</dbReference>
<dbReference type="GO" id="GO:0004519">
    <property type="term" value="F:endonuclease activity"/>
    <property type="evidence" value="ECO:0007669"/>
    <property type="project" value="UniProtKB-UniRule"/>
</dbReference>
<evidence type="ECO:0000259" key="12">
    <source>
        <dbReference type="SMART" id="SM00477"/>
    </source>
</evidence>
<gene>
    <name evidence="14" type="ORF">GBK04_23355</name>
</gene>
<accession>A0A7C9BDE4</accession>
<sequence length="293" mass="32292">MRNQSILTCLLAALLLAGCAKRTLIPQSAESIHTSLGNPTAARRDTTDADNYLILKKQYALSYNRSLGHANWVSWESDAEWLGEADRRDDFRPDPDLPTGWYRVRPDDYTNSGFDRGHLCPSASRTASDADNSSTFVMTNMIPQAPPLNHEAWAQLEAYCRTLAGQGYRLFIVAGSYGVGGKGSKGYATTLNGRVSVPAHNYKVIVAVANLGDVGQIDRNTPVIAVDFPNDADLVDNKSWNNFVTTPGEIERSAGVTFFNYLSDEVRSELRRVRFDPTNTPLGMSNEDPKSPR</sequence>
<evidence type="ECO:0000256" key="4">
    <source>
        <dbReference type="ARBA" id="ARBA00022723"/>
    </source>
</evidence>
<keyword evidence="6 10" id="KW-0378">Hydrolase</keyword>
<feature type="domain" description="ENPP1-3/EXOG-like endonuclease/phosphodiesterase" evidence="12">
    <location>
        <begin position="56"/>
        <end position="265"/>
    </location>
</feature>
<dbReference type="Gene3D" id="3.40.570.10">
    <property type="entry name" value="Extracellular Endonuclease, subunit A"/>
    <property type="match status" value="1"/>
</dbReference>
<name>A0A7C9BDE4_9BACT</name>
<keyword evidence="11" id="KW-0732">Signal</keyword>
<feature type="binding site" evidence="9">
    <location>
        <position position="149"/>
    </location>
    <ligand>
        <name>Mg(2+)</name>
        <dbReference type="ChEBI" id="CHEBI:18420"/>
        <note>catalytic</note>
    </ligand>
</feature>
<dbReference type="SMART" id="SM00477">
    <property type="entry name" value="NUC"/>
    <property type="match status" value="1"/>
</dbReference>
<feature type="signal peptide" evidence="11">
    <location>
        <begin position="1"/>
        <end position="22"/>
    </location>
</feature>
<dbReference type="SUPFAM" id="SSF54060">
    <property type="entry name" value="His-Me finger endonucleases"/>
    <property type="match status" value="1"/>
</dbReference>
<feature type="active site" description="Proton acceptor" evidence="8">
    <location>
        <position position="118"/>
    </location>
</feature>
<dbReference type="InterPro" id="IPR040255">
    <property type="entry name" value="Non-specific_endonuclease"/>
</dbReference>
<evidence type="ECO:0000256" key="5">
    <source>
        <dbReference type="ARBA" id="ARBA00022759"/>
    </source>
</evidence>
<dbReference type="AlphaFoldDB" id="A0A7C9BDE4"/>
<dbReference type="GO" id="GO:0003676">
    <property type="term" value="F:nucleic acid binding"/>
    <property type="evidence" value="ECO:0007669"/>
    <property type="project" value="InterPro"/>
</dbReference>
<dbReference type="Pfam" id="PF01223">
    <property type="entry name" value="Endonuclease_NS"/>
    <property type="match status" value="1"/>
</dbReference>
<feature type="chain" id="PRO_5028861028" description="Endonuclease" evidence="11">
    <location>
        <begin position="23"/>
        <end position="293"/>
    </location>
</feature>
<proteinExistence type="inferred from homology"/>
<dbReference type="PANTHER" id="PTHR13966">
    <property type="entry name" value="ENDONUCLEASE RELATED"/>
    <property type="match status" value="1"/>
</dbReference>
<dbReference type="SMART" id="SM00892">
    <property type="entry name" value="Endonuclease_NS"/>
    <property type="match status" value="1"/>
</dbReference>
<keyword evidence="4 9" id="KW-0479">Metal-binding</keyword>
<dbReference type="PROSITE" id="PS01070">
    <property type="entry name" value="NUCLEASE_NON_SPEC"/>
    <property type="match status" value="1"/>
</dbReference>
<dbReference type="GO" id="GO:0046872">
    <property type="term" value="F:metal ion binding"/>
    <property type="evidence" value="ECO:0007669"/>
    <property type="project" value="UniProtKB-KW"/>
</dbReference>
<evidence type="ECO:0000256" key="10">
    <source>
        <dbReference type="RuleBase" id="RU366055"/>
    </source>
</evidence>
<feature type="domain" description="DNA/RNA non-specific endonuclease/pyrophosphatase/phosphodiesterase" evidence="13">
    <location>
        <begin position="55"/>
        <end position="265"/>
    </location>
</feature>
<evidence type="ECO:0000256" key="6">
    <source>
        <dbReference type="ARBA" id="ARBA00022801"/>
    </source>
</evidence>
<organism evidence="14 15">
    <name type="scientific">Salmonirosea aquatica</name>
    <dbReference type="NCBI Taxonomy" id="2654236"/>
    <lineage>
        <taxon>Bacteria</taxon>
        <taxon>Pseudomonadati</taxon>
        <taxon>Bacteroidota</taxon>
        <taxon>Cytophagia</taxon>
        <taxon>Cytophagales</taxon>
        <taxon>Spirosomataceae</taxon>
        <taxon>Salmonirosea</taxon>
    </lineage>
</organism>
<evidence type="ECO:0000256" key="9">
    <source>
        <dbReference type="PIRSR" id="PIRSR640255-2"/>
    </source>
</evidence>
<keyword evidence="15" id="KW-1185">Reference proteome</keyword>
<evidence type="ECO:0000256" key="1">
    <source>
        <dbReference type="ARBA" id="ARBA00001946"/>
    </source>
</evidence>
<comment type="similarity">
    <text evidence="2 10">Belongs to the DNA/RNA non-specific endonuclease family.</text>
</comment>
<evidence type="ECO:0000256" key="11">
    <source>
        <dbReference type="SAM" id="SignalP"/>
    </source>
</evidence>
<keyword evidence="5 10" id="KW-0255">Endonuclease</keyword>
<dbReference type="EMBL" id="WHLY01000002">
    <property type="protein sequence ID" value="MPR36202.1"/>
    <property type="molecule type" value="Genomic_DNA"/>
</dbReference>
<evidence type="ECO:0000256" key="8">
    <source>
        <dbReference type="PIRSR" id="PIRSR640255-1"/>
    </source>
</evidence>
<evidence type="ECO:0000313" key="14">
    <source>
        <dbReference type="EMBL" id="MPR36202.1"/>
    </source>
</evidence>
<dbReference type="InterPro" id="IPR020821">
    <property type="entry name" value="ENPP1-3/EXOG-like_nuc-like"/>
</dbReference>
<dbReference type="PANTHER" id="PTHR13966:SF5">
    <property type="entry name" value="ENDONUCLEASE G, MITOCHONDRIAL"/>
    <property type="match status" value="1"/>
</dbReference>
<dbReference type="InterPro" id="IPR044929">
    <property type="entry name" value="DNA/RNA_non-sp_Endonuclease_sf"/>
</dbReference>
<dbReference type="InterPro" id="IPR018524">
    <property type="entry name" value="DNA/RNA_endonuclease_AS"/>
</dbReference>
<dbReference type="GO" id="GO:0016787">
    <property type="term" value="F:hydrolase activity"/>
    <property type="evidence" value="ECO:0007669"/>
    <property type="project" value="UniProtKB-KW"/>
</dbReference>
<dbReference type="Proteomes" id="UP000479293">
    <property type="component" value="Unassembled WGS sequence"/>
</dbReference>
<evidence type="ECO:0000256" key="2">
    <source>
        <dbReference type="ARBA" id="ARBA00010052"/>
    </source>
</evidence>
<evidence type="ECO:0000256" key="7">
    <source>
        <dbReference type="ARBA" id="ARBA00022842"/>
    </source>
</evidence>
<keyword evidence="3 10" id="KW-0540">Nuclease</keyword>
<evidence type="ECO:0000313" key="15">
    <source>
        <dbReference type="Proteomes" id="UP000479293"/>
    </source>
</evidence>
<reference evidence="14 15" key="1">
    <citation type="submission" date="2019-10" db="EMBL/GenBank/DDBJ databases">
        <title>Draft Genome Sequence of Cytophagaceae sp. SJW1-29.</title>
        <authorList>
            <person name="Choi A."/>
        </authorList>
    </citation>
    <scope>NUCLEOTIDE SEQUENCE [LARGE SCALE GENOMIC DNA]</scope>
    <source>
        <strain evidence="14 15">SJW1-29</strain>
    </source>
</reference>
<protein>
    <recommendedName>
        <fullName evidence="10">Endonuclease</fullName>
        <ecNumber evidence="10">3.1.30.-</ecNumber>
    </recommendedName>
</protein>
<keyword evidence="7" id="KW-0460">Magnesium</keyword>
<evidence type="ECO:0000256" key="3">
    <source>
        <dbReference type="ARBA" id="ARBA00022722"/>
    </source>
</evidence>
<dbReference type="PROSITE" id="PS51257">
    <property type="entry name" value="PROKAR_LIPOPROTEIN"/>
    <property type="match status" value="1"/>
</dbReference>
<comment type="cofactor">
    <cofactor evidence="1 10">
        <name>Mg(2+)</name>
        <dbReference type="ChEBI" id="CHEBI:18420"/>
    </cofactor>
</comment>
<comment type="caution">
    <text evidence="14">The sequence shown here is derived from an EMBL/GenBank/DDBJ whole genome shotgun (WGS) entry which is preliminary data.</text>
</comment>
<dbReference type="RefSeq" id="WP_152763902.1">
    <property type="nucleotide sequence ID" value="NZ_WHLY01000002.1"/>
</dbReference>
<dbReference type="EC" id="3.1.30.-" evidence="10"/>